<dbReference type="InterPro" id="IPR003594">
    <property type="entry name" value="HATPase_dom"/>
</dbReference>
<dbReference type="Pfam" id="PF02518">
    <property type="entry name" value="HATPase_c"/>
    <property type="match status" value="1"/>
</dbReference>
<feature type="non-terminal residue" evidence="7">
    <location>
        <position position="1"/>
    </location>
</feature>
<dbReference type="PRINTS" id="PR00344">
    <property type="entry name" value="BCTRLSENSOR"/>
</dbReference>
<gene>
    <name evidence="7" type="ORF">FJZ47_12585</name>
</gene>
<evidence type="ECO:0000256" key="4">
    <source>
        <dbReference type="ARBA" id="ARBA00022777"/>
    </source>
</evidence>
<dbReference type="SUPFAM" id="SSF55874">
    <property type="entry name" value="ATPase domain of HSP90 chaperone/DNA topoisomerase II/histidine kinase"/>
    <property type="match status" value="1"/>
</dbReference>
<evidence type="ECO:0000256" key="3">
    <source>
        <dbReference type="ARBA" id="ARBA00022679"/>
    </source>
</evidence>
<evidence type="ECO:0000256" key="5">
    <source>
        <dbReference type="ARBA" id="ARBA00023012"/>
    </source>
</evidence>
<dbReference type="InterPro" id="IPR004358">
    <property type="entry name" value="Sig_transdc_His_kin-like_C"/>
</dbReference>
<dbReference type="InterPro" id="IPR005467">
    <property type="entry name" value="His_kinase_dom"/>
</dbReference>
<proteinExistence type="predicted"/>
<evidence type="ECO:0000256" key="1">
    <source>
        <dbReference type="ARBA" id="ARBA00000085"/>
    </source>
</evidence>
<reference evidence="7" key="1">
    <citation type="submission" date="2019-03" db="EMBL/GenBank/DDBJ databases">
        <title>Lake Tanganyika Metagenome-Assembled Genomes (MAGs).</title>
        <authorList>
            <person name="Tran P."/>
        </authorList>
    </citation>
    <scope>NUCLEOTIDE SEQUENCE</scope>
    <source>
        <strain evidence="7">K_DeepCast_65m_m2_066</strain>
    </source>
</reference>
<dbReference type="InterPro" id="IPR050482">
    <property type="entry name" value="Sensor_HK_TwoCompSys"/>
</dbReference>
<evidence type="ECO:0000313" key="8">
    <source>
        <dbReference type="Proteomes" id="UP000712673"/>
    </source>
</evidence>
<dbReference type="EC" id="2.7.13.3" evidence="2"/>
<dbReference type="SMART" id="SM00387">
    <property type="entry name" value="HATPase_c"/>
    <property type="match status" value="1"/>
</dbReference>
<dbReference type="GO" id="GO:0004673">
    <property type="term" value="F:protein histidine kinase activity"/>
    <property type="evidence" value="ECO:0007669"/>
    <property type="project" value="UniProtKB-EC"/>
</dbReference>
<organism evidence="7 8">
    <name type="scientific">Tectimicrobiota bacterium</name>
    <dbReference type="NCBI Taxonomy" id="2528274"/>
    <lineage>
        <taxon>Bacteria</taxon>
        <taxon>Pseudomonadati</taxon>
        <taxon>Nitrospinota/Tectimicrobiota group</taxon>
        <taxon>Candidatus Tectimicrobiota</taxon>
    </lineage>
</organism>
<name>A0A938B330_UNCTE</name>
<evidence type="ECO:0000259" key="6">
    <source>
        <dbReference type="PROSITE" id="PS50109"/>
    </source>
</evidence>
<dbReference type="Proteomes" id="UP000712673">
    <property type="component" value="Unassembled WGS sequence"/>
</dbReference>
<comment type="catalytic activity">
    <reaction evidence="1">
        <text>ATP + protein L-histidine = ADP + protein N-phospho-L-histidine.</text>
        <dbReference type="EC" id="2.7.13.3"/>
    </reaction>
</comment>
<dbReference type="PROSITE" id="PS50109">
    <property type="entry name" value="HIS_KIN"/>
    <property type="match status" value="1"/>
</dbReference>
<dbReference type="InterPro" id="IPR036890">
    <property type="entry name" value="HATPase_C_sf"/>
</dbReference>
<dbReference type="CDD" id="cd16917">
    <property type="entry name" value="HATPase_UhpB-NarQ-NarX-like"/>
    <property type="match status" value="1"/>
</dbReference>
<comment type="caution">
    <text evidence="7">The sequence shown here is derived from an EMBL/GenBank/DDBJ whole genome shotgun (WGS) entry which is preliminary data.</text>
</comment>
<evidence type="ECO:0000313" key="7">
    <source>
        <dbReference type="EMBL" id="MBM3224624.1"/>
    </source>
</evidence>
<sequence length="152" mass="15936">VCGLSPIEVEGEGFLPALQLLATQTERLFGITCRVTCDIAPPMPGHASATHLYRIAQEAVSNAARHGQARQVVIALSAAPGCTTLTIQDDGTGFQTSTEKPTGMGLRIMQHRASMIGGFLAIDSDAGSGTRVVCAWPCRQDTSATASEHAQE</sequence>
<keyword evidence="3" id="KW-0808">Transferase</keyword>
<accession>A0A938B330</accession>
<feature type="domain" description="Histidine kinase" evidence="6">
    <location>
        <begin position="52"/>
        <end position="140"/>
    </location>
</feature>
<keyword evidence="5" id="KW-0902">Two-component regulatory system</keyword>
<dbReference type="GO" id="GO:0000160">
    <property type="term" value="P:phosphorelay signal transduction system"/>
    <property type="evidence" value="ECO:0007669"/>
    <property type="project" value="UniProtKB-KW"/>
</dbReference>
<dbReference type="EMBL" id="VGLS01000367">
    <property type="protein sequence ID" value="MBM3224624.1"/>
    <property type="molecule type" value="Genomic_DNA"/>
</dbReference>
<dbReference type="PANTHER" id="PTHR24421">
    <property type="entry name" value="NITRATE/NITRITE SENSOR PROTEIN NARX-RELATED"/>
    <property type="match status" value="1"/>
</dbReference>
<dbReference type="Gene3D" id="3.30.565.10">
    <property type="entry name" value="Histidine kinase-like ATPase, C-terminal domain"/>
    <property type="match status" value="1"/>
</dbReference>
<protein>
    <recommendedName>
        <fullName evidence="2">histidine kinase</fullName>
        <ecNumber evidence="2">2.7.13.3</ecNumber>
    </recommendedName>
</protein>
<keyword evidence="4 7" id="KW-0418">Kinase</keyword>
<evidence type="ECO:0000256" key="2">
    <source>
        <dbReference type="ARBA" id="ARBA00012438"/>
    </source>
</evidence>
<dbReference type="AlphaFoldDB" id="A0A938B330"/>